<reference evidence="2 3" key="1">
    <citation type="submission" date="2020-03" db="EMBL/GenBank/DDBJ databases">
        <authorList>
            <consortium name="Genoscope - CEA"/>
            <person name="William W."/>
        </authorList>
    </citation>
    <scope>NUCLEOTIDE SEQUENCE [LARGE SCALE GENOMIC DNA]</scope>
    <source>
        <strain evidence="3">DSM 16959</strain>
    </source>
</reference>
<dbReference type="Proteomes" id="UP000515733">
    <property type="component" value="Chromosome"/>
</dbReference>
<name>A0A6S6XYZ7_9PROT</name>
<dbReference type="InterPro" id="IPR025489">
    <property type="entry name" value="DUF4381"/>
</dbReference>
<protein>
    <recommendedName>
        <fullName evidence="4">DUF4381 domain-containing protein</fullName>
    </recommendedName>
</protein>
<dbReference type="AlphaFoldDB" id="A0A6S6XYZ7"/>
<gene>
    <name evidence="2" type="ORF">DENOEST_3019</name>
</gene>
<evidence type="ECO:0000313" key="3">
    <source>
        <dbReference type="Proteomes" id="UP000515733"/>
    </source>
</evidence>
<feature type="transmembrane region" description="Helical" evidence="1">
    <location>
        <begin position="29"/>
        <end position="49"/>
    </location>
</feature>
<dbReference type="RefSeq" id="WP_170228196.1">
    <property type="nucleotide sequence ID" value="NZ_LR778301.1"/>
</dbReference>
<keyword evidence="3" id="KW-1185">Reference proteome</keyword>
<accession>A0A6S6XYZ7</accession>
<evidence type="ECO:0008006" key="4">
    <source>
        <dbReference type="Google" id="ProtNLM"/>
    </source>
</evidence>
<dbReference type="Pfam" id="PF14316">
    <property type="entry name" value="DUF4381"/>
    <property type="match status" value="1"/>
</dbReference>
<keyword evidence="1" id="KW-0812">Transmembrane</keyword>
<evidence type="ECO:0000256" key="1">
    <source>
        <dbReference type="SAM" id="Phobius"/>
    </source>
</evidence>
<proteinExistence type="predicted"/>
<organism evidence="2 3">
    <name type="scientific">Denitratisoma oestradiolicum</name>
    <dbReference type="NCBI Taxonomy" id="311182"/>
    <lineage>
        <taxon>Bacteria</taxon>
        <taxon>Pseudomonadati</taxon>
        <taxon>Pseudomonadota</taxon>
        <taxon>Betaproteobacteria</taxon>
        <taxon>Nitrosomonadales</taxon>
        <taxon>Sterolibacteriaceae</taxon>
        <taxon>Denitratisoma</taxon>
    </lineage>
</organism>
<keyword evidence="1" id="KW-1133">Transmembrane helix</keyword>
<sequence length="165" mass="18052">MNADSDPLAGLHDLALSAPPDWLPPQGPGWWLLGLLLLAALAWGSWRLWQWRRRSRYRREALAQLERLAPDLGAPESLAELSALLKRTALVAYPRETVAALSGAAWRDFLCANGAPAFASATCDPLFESTYRAACDTTPQQRTALVAAARQWIVAHRAPAEGTRP</sequence>
<dbReference type="EMBL" id="LR778301">
    <property type="protein sequence ID" value="CAB1370173.1"/>
    <property type="molecule type" value="Genomic_DNA"/>
</dbReference>
<keyword evidence="1" id="KW-0472">Membrane</keyword>
<dbReference type="KEGG" id="doe:DENOEST_3019"/>
<evidence type="ECO:0000313" key="2">
    <source>
        <dbReference type="EMBL" id="CAB1370173.1"/>
    </source>
</evidence>